<dbReference type="OrthoDB" id="9134046at2"/>
<organism evidence="1 2">
    <name type="scientific">Caballeronia catudaia</name>
    <dbReference type="NCBI Taxonomy" id="1777136"/>
    <lineage>
        <taxon>Bacteria</taxon>
        <taxon>Pseudomonadati</taxon>
        <taxon>Pseudomonadota</taxon>
        <taxon>Betaproteobacteria</taxon>
        <taxon>Burkholderiales</taxon>
        <taxon>Burkholderiaceae</taxon>
        <taxon>Caballeronia</taxon>
    </lineage>
</organism>
<gene>
    <name evidence="1" type="ORF">AWB75_06339</name>
</gene>
<name>A0A158D834_9BURK</name>
<dbReference type="RefSeq" id="WP_061127986.1">
    <property type="nucleotide sequence ID" value="NZ_FCOF02000054.1"/>
</dbReference>
<proteinExistence type="predicted"/>
<evidence type="ECO:0000313" key="2">
    <source>
        <dbReference type="Proteomes" id="UP000054870"/>
    </source>
</evidence>
<protein>
    <submittedName>
        <fullName evidence="1">Uncharacterized protein</fullName>
    </submittedName>
</protein>
<reference evidence="1" key="1">
    <citation type="submission" date="2016-01" db="EMBL/GenBank/DDBJ databases">
        <authorList>
            <person name="Peeters C."/>
        </authorList>
    </citation>
    <scope>NUCLEOTIDE SEQUENCE [LARGE SCALE GENOMIC DNA]</scope>
    <source>
        <strain evidence="1">LMG 29318</strain>
    </source>
</reference>
<keyword evidence="2" id="KW-1185">Reference proteome</keyword>
<dbReference type="Proteomes" id="UP000054870">
    <property type="component" value="Unassembled WGS sequence"/>
</dbReference>
<evidence type="ECO:0000313" key="1">
    <source>
        <dbReference type="EMBL" id="SAK90641.1"/>
    </source>
</evidence>
<accession>A0A158D834</accession>
<dbReference type="EMBL" id="FCOF02000054">
    <property type="protein sequence ID" value="SAK90641.1"/>
    <property type="molecule type" value="Genomic_DNA"/>
</dbReference>
<dbReference type="AlphaFoldDB" id="A0A158D834"/>
<sequence length="82" mass="9403">MQFEPISYWYEQCLIQRAFVMETEETSIEHVQKLVDQAESLRMQSVAVPLKDLQIVLQICEAAIAQQNASEMIAENPYSPAQ</sequence>
<comment type="caution">
    <text evidence="1">The sequence shown here is derived from an EMBL/GenBank/DDBJ whole genome shotgun (WGS) entry which is preliminary data.</text>
</comment>